<evidence type="ECO:0000313" key="2">
    <source>
        <dbReference type="EMBL" id="MDW2898191.1"/>
    </source>
</evidence>
<dbReference type="Proteomes" id="UP001276398">
    <property type="component" value="Unassembled WGS sequence"/>
</dbReference>
<dbReference type="RefSeq" id="WP_318052500.1">
    <property type="nucleotide sequence ID" value="NZ_JAWPEX010000004.1"/>
</dbReference>
<reference evidence="2" key="1">
    <citation type="submission" date="2023-10" db="EMBL/GenBank/DDBJ databases">
        <title>Genome sequences of Mycoplasma ovipneumoniae isolated from goats.</title>
        <authorList>
            <person name="Spergser J."/>
        </authorList>
    </citation>
    <scope>NUCLEOTIDE SEQUENCE</scope>
    <source>
        <strain evidence="1">168</strain>
        <strain evidence="2">279</strain>
    </source>
</reference>
<evidence type="ECO:0000313" key="3">
    <source>
        <dbReference type="Proteomes" id="UP001276398"/>
    </source>
</evidence>
<comment type="caution">
    <text evidence="2">The sequence shown here is derived from an EMBL/GenBank/DDBJ whole genome shotgun (WGS) entry which is preliminary data.</text>
</comment>
<dbReference type="EMBL" id="JAWPFC010000009">
    <property type="protein sequence ID" value="MDW2893703.1"/>
    <property type="molecule type" value="Genomic_DNA"/>
</dbReference>
<dbReference type="AlphaFoldDB" id="A0AAJ2UE29"/>
<sequence length="257" mass="30576">MLKFFNNLNNTVQLKTNVKIIETENTDLFLSHLFNYEYESESKAFELMSRKISLKDSVLITNLTKFSEFLSLSTKNWLGDSIINDEYWSESIFFRNEKIDGIVDKINQKLGFEFLNYEIDNVKLIKAIFNIENDILINEENFENLAEIIFSTMKQTIVILKDLDYIKFEKLFKYNNIIFLILTNDFTKYISKFSELELVAFYSQKTVIDVIDNLPIIRYFENLKNRPIDEDELIYTSEEEKMAAKMHFYKIKSSFLN</sequence>
<organism evidence="2 3">
    <name type="scientific">Mesomycoplasma ovipneumoniae</name>
    <dbReference type="NCBI Taxonomy" id="29562"/>
    <lineage>
        <taxon>Bacteria</taxon>
        <taxon>Bacillati</taxon>
        <taxon>Mycoplasmatota</taxon>
        <taxon>Mycoplasmoidales</taxon>
        <taxon>Metamycoplasmataceae</taxon>
        <taxon>Mesomycoplasma</taxon>
    </lineage>
</organism>
<proteinExistence type="predicted"/>
<name>A0AAJ2UE29_9BACT</name>
<gene>
    <name evidence="1" type="ORF">R7U35_03260</name>
    <name evidence="2" type="ORF">R7V77_02520</name>
</gene>
<protein>
    <submittedName>
        <fullName evidence="2">Uncharacterized protein</fullName>
    </submittedName>
</protein>
<dbReference type="Proteomes" id="UP001286563">
    <property type="component" value="Unassembled WGS sequence"/>
</dbReference>
<dbReference type="EMBL" id="JAWPEX010000004">
    <property type="protein sequence ID" value="MDW2898191.1"/>
    <property type="molecule type" value="Genomic_DNA"/>
</dbReference>
<evidence type="ECO:0000313" key="1">
    <source>
        <dbReference type="EMBL" id="MDW2893703.1"/>
    </source>
</evidence>
<accession>A0AAJ2UE29</accession>